<dbReference type="OrthoDB" id="3944567at2759"/>
<feature type="region of interest" description="Disordered" evidence="1">
    <location>
        <begin position="289"/>
        <end position="434"/>
    </location>
</feature>
<feature type="compositionally biased region" description="Gly residues" evidence="1">
    <location>
        <begin position="370"/>
        <end position="381"/>
    </location>
</feature>
<organism evidence="3 4">
    <name type="scientific">Diplodia corticola</name>
    <dbReference type="NCBI Taxonomy" id="236234"/>
    <lineage>
        <taxon>Eukaryota</taxon>
        <taxon>Fungi</taxon>
        <taxon>Dikarya</taxon>
        <taxon>Ascomycota</taxon>
        <taxon>Pezizomycotina</taxon>
        <taxon>Dothideomycetes</taxon>
        <taxon>Dothideomycetes incertae sedis</taxon>
        <taxon>Botryosphaeriales</taxon>
        <taxon>Botryosphaeriaceae</taxon>
        <taxon>Diplodia</taxon>
    </lineage>
</organism>
<dbReference type="RefSeq" id="XP_020129278.1">
    <property type="nucleotide sequence ID" value="XM_020274630.1"/>
</dbReference>
<dbReference type="Proteomes" id="UP000183809">
    <property type="component" value="Unassembled WGS sequence"/>
</dbReference>
<dbReference type="AlphaFoldDB" id="A0A1J9QYD5"/>
<evidence type="ECO:0000313" key="4">
    <source>
        <dbReference type="Proteomes" id="UP000183809"/>
    </source>
</evidence>
<feature type="compositionally biased region" description="Basic and acidic residues" evidence="1">
    <location>
        <begin position="833"/>
        <end position="847"/>
    </location>
</feature>
<evidence type="ECO:0000256" key="1">
    <source>
        <dbReference type="SAM" id="MobiDB-lite"/>
    </source>
</evidence>
<keyword evidence="2" id="KW-1133">Transmembrane helix</keyword>
<feature type="compositionally biased region" description="Pro residues" evidence="1">
    <location>
        <begin position="267"/>
        <end position="276"/>
    </location>
</feature>
<feature type="region of interest" description="Disordered" evidence="1">
    <location>
        <begin position="492"/>
        <end position="585"/>
    </location>
</feature>
<feature type="transmembrane region" description="Helical" evidence="2">
    <location>
        <begin position="14"/>
        <end position="34"/>
    </location>
</feature>
<feature type="region of interest" description="Disordered" evidence="1">
    <location>
        <begin position="214"/>
        <end position="276"/>
    </location>
</feature>
<comment type="caution">
    <text evidence="3">The sequence shown here is derived from an EMBL/GenBank/DDBJ whole genome shotgun (WGS) entry which is preliminary data.</text>
</comment>
<name>A0A1J9QYD5_9PEZI</name>
<feature type="region of interest" description="Disordered" evidence="1">
    <location>
        <begin position="777"/>
        <end position="806"/>
    </location>
</feature>
<feature type="region of interest" description="Disordered" evidence="1">
    <location>
        <begin position="600"/>
        <end position="662"/>
    </location>
</feature>
<feature type="compositionally biased region" description="Low complexity" evidence="1">
    <location>
        <begin position="322"/>
        <end position="337"/>
    </location>
</feature>
<feature type="compositionally biased region" description="Low complexity" evidence="1">
    <location>
        <begin position="289"/>
        <end position="300"/>
    </location>
</feature>
<feature type="transmembrane region" description="Helical" evidence="2">
    <location>
        <begin position="54"/>
        <end position="75"/>
    </location>
</feature>
<feature type="compositionally biased region" description="Low complexity" evidence="1">
    <location>
        <begin position="628"/>
        <end position="643"/>
    </location>
</feature>
<feature type="compositionally biased region" description="Basic residues" evidence="1">
    <location>
        <begin position="499"/>
        <end position="511"/>
    </location>
</feature>
<dbReference type="STRING" id="236234.A0A1J9QYD5"/>
<feature type="region of interest" description="Disordered" evidence="1">
    <location>
        <begin position="900"/>
        <end position="943"/>
    </location>
</feature>
<reference evidence="3 4" key="1">
    <citation type="submission" date="2016-10" db="EMBL/GenBank/DDBJ databases">
        <title>Proteomics and genomics reveal pathogen-plant mechanisms compatible with a hemibiotrophic lifestyle of Diplodia corticola.</title>
        <authorList>
            <person name="Fernandes I."/>
            <person name="De Jonge R."/>
            <person name="Van De Peer Y."/>
            <person name="Devreese B."/>
            <person name="Alves A."/>
            <person name="Esteves A.C."/>
        </authorList>
    </citation>
    <scope>NUCLEOTIDE SEQUENCE [LARGE SCALE GENOMIC DNA]</scope>
    <source>
        <strain evidence="3 4">CBS 112549</strain>
    </source>
</reference>
<feature type="transmembrane region" description="Helical" evidence="2">
    <location>
        <begin position="113"/>
        <end position="135"/>
    </location>
</feature>
<proteinExistence type="predicted"/>
<keyword evidence="2" id="KW-0812">Transmembrane</keyword>
<feature type="compositionally biased region" description="Polar residues" evidence="1">
    <location>
        <begin position="310"/>
        <end position="321"/>
    </location>
</feature>
<keyword evidence="2" id="KW-0472">Membrane</keyword>
<evidence type="ECO:0000256" key="2">
    <source>
        <dbReference type="SAM" id="Phobius"/>
    </source>
</evidence>
<evidence type="ECO:0000313" key="3">
    <source>
        <dbReference type="EMBL" id="OJD33018.1"/>
    </source>
</evidence>
<feature type="compositionally biased region" description="Basic and acidic residues" evidence="1">
    <location>
        <begin position="925"/>
        <end position="937"/>
    </location>
</feature>
<dbReference type="GeneID" id="31014891"/>
<sequence>MLALFATHSIDRTFLPSTVLTIVSALVSFSYIILHSIVYRKHHRLQHGIVSRQLANACYVAIRLSVMLCICWLLTSGWNFIVAARQPICLPQSFSNDSDNRWRVGSSCIAERFSAAISFLALAASFTLFGILTVVRRPFEASLLGCSLSALTTNNDINHPQHQSRKLPHPEDGVYNPALRRAAEMSTSTLTSLTSSTFFRPETAMTERTTTTSILDGGFAGSTPGPSFPPSPSSGDAVVSVRQHSKHFNWAHSSPPPPLPLRFGTNGPPPLPPPPLLLPAAPIVSASTTTARRVSSAESRYTPQRPLTLPYQQQRSKSYGQSMPLLSSPSGSPSSSPARLVPARPARSPPPLDSAWRAVHPNPPGVTLVVGGGTTGYGGGRSVSPPDVASMPQGGLNVPKTRAKTRARPQSMPHHSPPQMTSWSTTTPTTSSGGWTAMAAVNEERGNGESVGSLALTTAALARLTAEQHAHRQAQQQHQQHAEWRRNGTVGGAVSGIARRGHGLPFSHRRIPTPSGPPPSMPISVRPVVDDGPTRTTAPVVCGAYSSSNSSSNNNNHNNPAPLTGRPATPINQMPPSAHHPHHAPNSALLSLLHHRAARQRPLRWTSRRSLSGDDANTNHNDHPNHPHPSSSSSQQSSSSSSSLANGRSHRRTSSCGTSSPLSTTMVRACEVDAEVLREETGAAGRRRREALGFGCGGGEGDEEVVRGEAGGWKGVDVGGGVEQEARGVLERSGRWCRVRRGVGVGGGRKQSDAVDSVVEGEGGDLGIEGRNWVRNASGEESVAGKSEEDDDGRGCGFGVERSGREDSGVQWEIMVTASSERGSTCGPSVPEPEVRPEDLLEPEQRKRGLLPSWGNGVVVPKKSPEQSFLEAVLAAGKVSPLLLQLQQQKQQQGAATCLEPASVSGDDGANRLARSATVVRRRAKSVEGTRQGDSKDSAGGCGGARITEQAMGVGLGLSCVVGVGSGAGQQGREAGLSGVKRAARTRRKTVVLG</sequence>
<feature type="compositionally biased region" description="Low complexity" evidence="1">
    <location>
        <begin position="421"/>
        <end position="434"/>
    </location>
</feature>
<keyword evidence="4" id="KW-1185">Reference proteome</keyword>
<gene>
    <name evidence="3" type="ORF">BKCO1_3400015</name>
</gene>
<feature type="region of interest" description="Disordered" evidence="1">
    <location>
        <begin position="820"/>
        <end position="851"/>
    </location>
</feature>
<protein>
    <submittedName>
        <fullName evidence="3">Uncharacterized protein</fullName>
    </submittedName>
</protein>
<dbReference type="EMBL" id="MNUE01000034">
    <property type="protein sequence ID" value="OJD33018.1"/>
    <property type="molecule type" value="Genomic_DNA"/>
</dbReference>
<accession>A0A1J9QYD5</accession>
<feature type="compositionally biased region" description="Low complexity" evidence="1">
    <location>
        <begin position="546"/>
        <end position="559"/>
    </location>
</feature>